<reference evidence="1" key="1">
    <citation type="journal article" date="2022" name="Int. J. Mol. Sci.">
        <title>Draft Genome of Tanacetum Coccineum: Genomic Comparison of Closely Related Tanacetum-Family Plants.</title>
        <authorList>
            <person name="Yamashiro T."/>
            <person name="Shiraishi A."/>
            <person name="Nakayama K."/>
            <person name="Satake H."/>
        </authorList>
    </citation>
    <scope>NUCLEOTIDE SEQUENCE</scope>
</reference>
<dbReference type="Proteomes" id="UP001151760">
    <property type="component" value="Unassembled WGS sequence"/>
</dbReference>
<sequence>MKGPQGALVEEVMPTPETGSCDVAQFSPKYVKDEAHSSCPNCVVSRPTLLNDQGREAVVELYHSSAVSFGGVLLDAEFHALLQYANLGCVMLTWFPFSLLQQSMIPEESLSTSHYLNVVVTILIKKTVDDNIEFYRDMNFIVVLSCGSDNSTSANFLLLELQRLFPSFTRASTFIRSHALSSDQAIGMYKEEPCDFLLSLHLKYTFANSMVINNLAVEMDKDVLKVSKYR</sequence>
<proteinExistence type="predicted"/>
<evidence type="ECO:0000313" key="1">
    <source>
        <dbReference type="EMBL" id="GJT69894.1"/>
    </source>
</evidence>
<keyword evidence="2" id="KW-1185">Reference proteome</keyword>
<organism evidence="1 2">
    <name type="scientific">Tanacetum coccineum</name>
    <dbReference type="NCBI Taxonomy" id="301880"/>
    <lineage>
        <taxon>Eukaryota</taxon>
        <taxon>Viridiplantae</taxon>
        <taxon>Streptophyta</taxon>
        <taxon>Embryophyta</taxon>
        <taxon>Tracheophyta</taxon>
        <taxon>Spermatophyta</taxon>
        <taxon>Magnoliopsida</taxon>
        <taxon>eudicotyledons</taxon>
        <taxon>Gunneridae</taxon>
        <taxon>Pentapetalae</taxon>
        <taxon>asterids</taxon>
        <taxon>campanulids</taxon>
        <taxon>Asterales</taxon>
        <taxon>Asteraceae</taxon>
        <taxon>Asteroideae</taxon>
        <taxon>Anthemideae</taxon>
        <taxon>Anthemidinae</taxon>
        <taxon>Tanacetum</taxon>
    </lineage>
</organism>
<accession>A0ABQ5G2Q5</accession>
<protein>
    <submittedName>
        <fullName evidence="1">Uncharacterized protein</fullName>
    </submittedName>
</protein>
<comment type="caution">
    <text evidence="1">The sequence shown here is derived from an EMBL/GenBank/DDBJ whole genome shotgun (WGS) entry which is preliminary data.</text>
</comment>
<name>A0ABQ5G2Q5_9ASTR</name>
<dbReference type="EMBL" id="BQNB010018030">
    <property type="protein sequence ID" value="GJT69894.1"/>
    <property type="molecule type" value="Genomic_DNA"/>
</dbReference>
<reference evidence="1" key="2">
    <citation type="submission" date="2022-01" db="EMBL/GenBank/DDBJ databases">
        <authorList>
            <person name="Yamashiro T."/>
            <person name="Shiraishi A."/>
            <person name="Satake H."/>
            <person name="Nakayama K."/>
        </authorList>
    </citation>
    <scope>NUCLEOTIDE SEQUENCE</scope>
</reference>
<evidence type="ECO:0000313" key="2">
    <source>
        <dbReference type="Proteomes" id="UP001151760"/>
    </source>
</evidence>
<gene>
    <name evidence="1" type="ORF">Tco_1029180</name>
</gene>